<dbReference type="EMBL" id="KN125407">
    <property type="protein sequence ID" value="KFO18417.1"/>
    <property type="molecule type" value="Genomic_DNA"/>
</dbReference>
<evidence type="ECO:0000256" key="23">
    <source>
        <dbReference type="ARBA" id="ARBA00048432"/>
    </source>
</evidence>
<dbReference type="Gene3D" id="3.40.50.300">
    <property type="entry name" value="P-loop containing nucleotide triphosphate hydrolases"/>
    <property type="match status" value="2"/>
</dbReference>
<evidence type="ECO:0000256" key="19">
    <source>
        <dbReference type="ARBA" id="ARBA00023289"/>
    </source>
</evidence>
<dbReference type="NCBIfam" id="TIGR00231">
    <property type="entry name" value="small_GTP"/>
    <property type="match status" value="1"/>
</dbReference>
<evidence type="ECO:0000256" key="7">
    <source>
        <dbReference type="ARBA" id="ARBA00022475"/>
    </source>
</evidence>
<dbReference type="SMART" id="SM00175">
    <property type="entry name" value="RAB"/>
    <property type="match status" value="1"/>
</dbReference>
<dbReference type="InterPro" id="IPR041562">
    <property type="entry name" value="MCM_lid"/>
</dbReference>
<evidence type="ECO:0000256" key="2">
    <source>
        <dbReference type="ARBA" id="ARBA00004193"/>
    </source>
</evidence>
<dbReference type="InterPro" id="IPR033762">
    <property type="entry name" value="MCM_OB"/>
</dbReference>
<feature type="domain" description="MCM C-terminal AAA(+) ATPase" evidence="30">
    <location>
        <begin position="302"/>
        <end position="507"/>
    </location>
</feature>
<dbReference type="GO" id="GO:0003688">
    <property type="term" value="F:DNA replication origin binding"/>
    <property type="evidence" value="ECO:0007669"/>
    <property type="project" value="InterPro"/>
</dbReference>
<keyword evidence="32" id="KW-1185">Reference proteome</keyword>
<keyword evidence="7" id="KW-1003">Cell membrane</keyword>
<dbReference type="GO" id="GO:0003924">
    <property type="term" value="F:GTPase activity"/>
    <property type="evidence" value="ECO:0007669"/>
    <property type="project" value="InterPro"/>
</dbReference>
<keyword evidence="12" id="KW-0347">Helicase</keyword>
<dbReference type="Gene3D" id="3.30.1640.10">
    <property type="entry name" value="mini-chromosome maintenance (MCM) complex, chain A, domain 1"/>
    <property type="match status" value="1"/>
</dbReference>
<comment type="subunit">
    <text evidence="24">Component of the MCM2-7 complex. The complex forms a toroidal hexameric ring with the proposed subunit order MCM2-MCM6-MCM4-MCM7-MCM3-MCM5. Component of the CMG helicase complex, a hexameric ring of related MCM2-7 subunits stabilized by CDC45 and the tetrameric GINS complex. Interacts with ANKRD17. Interacts with MCMBP. Interacts with TONSL; the interaction is direct.</text>
</comment>
<evidence type="ECO:0000256" key="1">
    <source>
        <dbReference type="ARBA" id="ARBA00004123"/>
    </source>
</evidence>
<evidence type="ECO:0000256" key="20">
    <source>
        <dbReference type="ARBA" id="ARBA00023306"/>
    </source>
</evidence>
<evidence type="ECO:0000259" key="30">
    <source>
        <dbReference type="PROSITE" id="PS50051"/>
    </source>
</evidence>
<dbReference type="SMART" id="SM00350">
    <property type="entry name" value="MCM"/>
    <property type="match status" value="1"/>
</dbReference>
<dbReference type="Pfam" id="PF21933">
    <property type="entry name" value="MCM5_C"/>
    <property type="match status" value="1"/>
</dbReference>
<dbReference type="eggNOG" id="KOG0481">
    <property type="taxonomic scope" value="Eukaryota"/>
</dbReference>
<dbReference type="CDD" id="cd17756">
    <property type="entry name" value="MCM5"/>
    <property type="match status" value="1"/>
</dbReference>
<comment type="similarity">
    <text evidence="21">Belongs to the small GTPase superfamily. RasD family.</text>
</comment>
<dbReference type="GO" id="GO:0071162">
    <property type="term" value="C:CMG complex"/>
    <property type="evidence" value="ECO:0007669"/>
    <property type="project" value="UniProtKB-ARBA"/>
</dbReference>
<comment type="similarity">
    <text evidence="4 29">Belongs to the MCM family.</text>
</comment>
<dbReference type="SMART" id="SM00174">
    <property type="entry name" value="RHO"/>
    <property type="match status" value="1"/>
</dbReference>
<dbReference type="Pfam" id="PF17207">
    <property type="entry name" value="MCM_OB"/>
    <property type="match status" value="1"/>
</dbReference>
<dbReference type="FunFam" id="2.20.28.10:FF:000005">
    <property type="entry name" value="DNA helicase"/>
    <property type="match status" value="1"/>
</dbReference>
<dbReference type="SMART" id="SM00176">
    <property type="entry name" value="RAN"/>
    <property type="match status" value="1"/>
</dbReference>
<dbReference type="GO" id="GO:0042555">
    <property type="term" value="C:MCM complex"/>
    <property type="evidence" value="ECO:0007669"/>
    <property type="project" value="InterPro"/>
</dbReference>
<dbReference type="FunFam" id="3.40.50.300:FF:000241">
    <property type="entry name" value="DNA helicase"/>
    <property type="match status" value="1"/>
</dbReference>
<dbReference type="PROSITE" id="PS51419">
    <property type="entry name" value="RAB"/>
    <property type="match status" value="1"/>
</dbReference>
<evidence type="ECO:0000256" key="10">
    <source>
        <dbReference type="ARBA" id="ARBA00022741"/>
    </source>
</evidence>
<dbReference type="InterPro" id="IPR027925">
    <property type="entry name" value="MCM_N"/>
</dbReference>
<dbReference type="PROSITE" id="PS50051">
    <property type="entry name" value="MCM_2"/>
    <property type="match status" value="1"/>
</dbReference>
<dbReference type="FunFam" id="3.40.50.300:FF:000475">
    <property type="entry name" value="GTP-binding protein Rhes"/>
    <property type="match status" value="1"/>
</dbReference>
<reference evidence="31 32" key="1">
    <citation type="submission" date="2013-11" db="EMBL/GenBank/DDBJ databases">
        <title>The Damaraland mole rat (Fukomys damarensis) genome and evolution of African mole rats.</title>
        <authorList>
            <person name="Gladyshev V.N."/>
            <person name="Fang X."/>
        </authorList>
    </citation>
    <scope>NUCLEOTIDE SEQUENCE [LARGE SCALE GENOMIC DNA]</scope>
    <source>
        <tissue evidence="31">Liver</tissue>
    </source>
</reference>
<dbReference type="InterPro" id="IPR008048">
    <property type="entry name" value="MCM5"/>
</dbReference>
<comment type="function">
    <text evidence="22">Acts as a component of the MCM2-7 complex (MCM complex) which is the replicative helicase essential for 'once per cell cycle' DNA replication initiation and elongation in eukaryotic cells. Core component of CDC45-MCM-GINS (CMG) helicase, the molecular machine that unwinds template DNA during replication, and around which the replisome is built. The active ATPase sites in the MCM2-7 ring are formed through the interaction surfaces of two neighboring subunits such that a critical structure of a conserved arginine finger motif is provided in trans relative to the ATP-binding site of the Walker A box of the adjacent subunit. The six ATPase active sites, however, are likely to contribute differentially to the complex helicase activity.</text>
</comment>
<dbReference type="PANTHER" id="PTHR11630">
    <property type="entry name" value="DNA REPLICATION LICENSING FACTOR MCM FAMILY MEMBER"/>
    <property type="match status" value="1"/>
</dbReference>
<dbReference type="InterPro" id="IPR012340">
    <property type="entry name" value="NA-bd_OB-fold"/>
</dbReference>
<dbReference type="Pfam" id="PF17855">
    <property type="entry name" value="MCM_lid"/>
    <property type="match status" value="1"/>
</dbReference>
<dbReference type="AlphaFoldDB" id="A0A091CL01"/>
<dbReference type="STRING" id="885580.ENSFDAP00000004651"/>
<dbReference type="GO" id="GO:0005525">
    <property type="term" value="F:GTP binding"/>
    <property type="evidence" value="ECO:0007669"/>
    <property type="project" value="UniProtKB-KW"/>
</dbReference>
<evidence type="ECO:0000313" key="31">
    <source>
        <dbReference type="EMBL" id="KFO18417.1"/>
    </source>
</evidence>
<keyword evidence="17" id="KW-0539">Nucleus</keyword>
<dbReference type="InterPro" id="IPR001208">
    <property type="entry name" value="MCM_dom"/>
</dbReference>
<keyword evidence="9" id="KW-0235">DNA replication</keyword>
<evidence type="ECO:0000256" key="13">
    <source>
        <dbReference type="ARBA" id="ARBA00022840"/>
    </source>
</evidence>
<keyword evidence="10 29" id="KW-0547">Nucleotide-binding</keyword>
<keyword evidence="18" id="KW-0449">Lipoprotein</keyword>
<dbReference type="GO" id="GO:0005524">
    <property type="term" value="F:ATP binding"/>
    <property type="evidence" value="ECO:0007669"/>
    <property type="project" value="UniProtKB-KW"/>
</dbReference>
<dbReference type="InterPro" id="IPR005225">
    <property type="entry name" value="Small_GTP-bd"/>
</dbReference>
<keyword evidence="8" id="KW-0488">Methylation</keyword>
<evidence type="ECO:0000256" key="28">
    <source>
        <dbReference type="ARBA" id="ARBA00083962"/>
    </source>
</evidence>
<keyword evidence="16" id="KW-0472">Membrane</keyword>
<keyword evidence="20" id="KW-0131">Cell cycle</keyword>
<keyword evidence="15" id="KW-0342">GTP-binding</keyword>
<evidence type="ECO:0000256" key="3">
    <source>
        <dbReference type="ARBA" id="ARBA00004286"/>
    </source>
</evidence>
<evidence type="ECO:0000256" key="27">
    <source>
        <dbReference type="ARBA" id="ARBA00079751"/>
    </source>
</evidence>
<evidence type="ECO:0000256" key="8">
    <source>
        <dbReference type="ARBA" id="ARBA00022481"/>
    </source>
</evidence>
<evidence type="ECO:0000313" key="32">
    <source>
        <dbReference type="Proteomes" id="UP000028990"/>
    </source>
</evidence>
<dbReference type="InterPro" id="IPR001806">
    <property type="entry name" value="Small_GTPase"/>
</dbReference>
<dbReference type="CDD" id="cd04143">
    <property type="entry name" value="Rhes_like"/>
    <property type="match status" value="1"/>
</dbReference>
<evidence type="ECO:0000256" key="22">
    <source>
        <dbReference type="ARBA" id="ARBA00045440"/>
    </source>
</evidence>
<dbReference type="Pfam" id="PF14551">
    <property type="entry name" value="MCM_N"/>
    <property type="match status" value="1"/>
</dbReference>
<evidence type="ECO:0000256" key="17">
    <source>
        <dbReference type="ARBA" id="ARBA00023242"/>
    </source>
</evidence>
<accession>A0A091CL01</accession>
<dbReference type="FunFam" id="3.30.1640.10:FF:000006">
    <property type="entry name" value="DNA helicase"/>
    <property type="match status" value="1"/>
</dbReference>
<comment type="subcellular location">
    <subcellularLocation>
        <location evidence="2">Cell membrane</location>
        <topology evidence="2">Lipid-anchor</topology>
    </subcellularLocation>
    <subcellularLocation>
        <location evidence="3">Chromosome</location>
    </subcellularLocation>
    <subcellularLocation>
        <location evidence="1">Nucleus</location>
    </subcellularLocation>
</comment>
<keyword evidence="13 29" id="KW-0067">ATP-binding</keyword>
<evidence type="ECO:0000256" key="26">
    <source>
        <dbReference type="ARBA" id="ARBA00074936"/>
    </source>
</evidence>
<dbReference type="GO" id="GO:0005886">
    <property type="term" value="C:plasma membrane"/>
    <property type="evidence" value="ECO:0007669"/>
    <property type="project" value="UniProtKB-SubCell"/>
</dbReference>
<dbReference type="SUPFAM" id="SSF50249">
    <property type="entry name" value="Nucleic acid-binding proteins"/>
    <property type="match status" value="1"/>
</dbReference>
<sequence length="1028" mass="114572">MWPVPAGAHPAALDVLTQRLFLQQSRRDELKRHYNLGEYWIEVEMEDLASFDEDLADSLYKQPAEHLELLEEAAKEVADEVTRPRPAGEEVLQDIQVMLKSDASPSSIRSLKSDMMSHLVKIPGIIIAASAVRAKATRISIQCRSCRNTLTNIALRPGLEGYALPRKCNVDQAGRPRCPLDPYFIMPDKCKCVDFQTLKLQELPDAVPHGEMPRHMQLYCDRYLCDKVVPGNRVTIMGIYSIKKFGLNSSRGRDRVGVGIRSSYIRVLGIQVDTDGSGRSFAGSVSPQEEEEFRHLAALPNVYEVVSKSIAPSIFGGTDMKKAIACLLFGGSRKRLPDGLTRRGDINLLMLGDPGTAKSQLLKFVEKCSPIGVYTSGKGSSAAGLTASVMRDPSSRNFIMEGGAMVLADGGVVCIDEFDKMREDDRVAIHEAMEQQTISIAKAGITTTLNSRCSVLAAANSVFGRWDETKGEDNIDFMPTILSRFDMIFIVKDEHDEERDMMLAKHVITLHVSALTQAQAAEGEIDLAKLKKFIAYCRVKCGPRLSAEAAEKLKNRYILMRSGARQHERDSDRRSSIPITVRQLEAIVRIAEALGKMKLQPFATEADVEEALRLFHVSTLDAALSGTLSGVEGFTSQEDQELLSRIEKQLKRRFAIGSQVSEHSIVQDFTKQKYPEHAIYKVLQLMLRRGEVQHRMQRKVLYRVKDGASVSLSLGSTAAPFSVVRAGWRLMKESNNTRPSLETLPGVAGVAVVSDSHCRPRAMMKTLSSGNCALSVPAKNSYRMVVLGASRVGKSAIVSRFLSGRFEDQYTPTIEDFHRKVYNIRGDMYQLDILDTSGNHPFPAMRRLSILTGDVFILVFSLDSRESFDEVKRLQKQILEVKSCLKNRTKEAAELPMVICGNKSDHGELCRQVPSTEAELLVSGDEHCAYFEVSAKKNTNVDEMFYVLFSMAKLPHEMSPALHRKISVQYGDAFHARPLCMRRGKDVDAYGMVSPFARRPSVNSDLKYIKAKVLREGQARERDKCTVQ</sequence>
<proteinExistence type="inferred from homology"/>
<evidence type="ECO:0000256" key="5">
    <source>
        <dbReference type="ARBA" id="ARBA00012551"/>
    </source>
</evidence>
<evidence type="ECO:0000256" key="16">
    <source>
        <dbReference type="ARBA" id="ARBA00023136"/>
    </source>
</evidence>
<evidence type="ECO:0000256" key="21">
    <source>
        <dbReference type="ARBA" id="ARBA00038061"/>
    </source>
</evidence>
<keyword evidence="14 29" id="KW-0238">DNA-binding</keyword>
<dbReference type="Pfam" id="PF00071">
    <property type="entry name" value="Ras"/>
    <property type="match status" value="1"/>
</dbReference>
<evidence type="ECO:0000256" key="25">
    <source>
        <dbReference type="ARBA" id="ARBA00073496"/>
    </source>
</evidence>
<dbReference type="EC" id="3.6.4.12" evidence="5"/>
<dbReference type="Pfam" id="PF00493">
    <property type="entry name" value="MCM"/>
    <property type="match status" value="1"/>
</dbReference>
<evidence type="ECO:0000256" key="11">
    <source>
        <dbReference type="ARBA" id="ARBA00022801"/>
    </source>
</evidence>
<evidence type="ECO:0000256" key="24">
    <source>
        <dbReference type="ARBA" id="ARBA00064829"/>
    </source>
</evidence>
<dbReference type="SMART" id="SM00173">
    <property type="entry name" value="RAS"/>
    <property type="match status" value="1"/>
</dbReference>
<dbReference type="InterPro" id="IPR054125">
    <property type="entry name" value="MCM5_C"/>
</dbReference>
<dbReference type="PRINTS" id="PR01657">
    <property type="entry name" value="MCMFAMILY"/>
</dbReference>
<evidence type="ECO:0000256" key="29">
    <source>
        <dbReference type="RuleBase" id="RU004070"/>
    </source>
</evidence>
<dbReference type="PROSITE" id="PS51421">
    <property type="entry name" value="RAS"/>
    <property type="match status" value="1"/>
</dbReference>
<keyword evidence="11" id="KW-0378">Hydrolase</keyword>
<dbReference type="InterPro" id="IPR027417">
    <property type="entry name" value="P-loop_NTPase"/>
</dbReference>
<comment type="catalytic activity">
    <reaction evidence="23">
        <text>ATP + H2O = ADP + phosphate + H(+)</text>
        <dbReference type="Rhea" id="RHEA:13065"/>
        <dbReference type="ChEBI" id="CHEBI:15377"/>
        <dbReference type="ChEBI" id="CHEBI:15378"/>
        <dbReference type="ChEBI" id="CHEBI:30616"/>
        <dbReference type="ChEBI" id="CHEBI:43474"/>
        <dbReference type="ChEBI" id="CHEBI:456216"/>
        <dbReference type="EC" id="3.6.4.12"/>
    </reaction>
    <physiologicalReaction direction="left-to-right" evidence="23">
        <dbReference type="Rhea" id="RHEA:13066"/>
    </physiologicalReaction>
</comment>
<dbReference type="GO" id="GO:0006270">
    <property type="term" value="P:DNA replication initiation"/>
    <property type="evidence" value="ECO:0007669"/>
    <property type="project" value="InterPro"/>
</dbReference>
<gene>
    <name evidence="31" type="ORF">H920_20185</name>
</gene>
<evidence type="ECO:0000256" key="12">
    <source>
        <dbReference type="ARBA" id="ARBA00022806"/>
    </source>
</evidence>
<organism evidence="31 32">
    <name type="scientific">Fukomys damarensis</name>
    <name type="common">Damaraland mole rat</name>
    <name type="synonym">Cryptomys damarensis</name>
    <dbReference type="NCBI Taxonomy" id="885580"/>
    <lineage>
        <taxon>Eukaryota</taxon>
        <taxon>Metazoa</taxon>
        <taxon>Chordata</taxon>
        <taxon>Craniata</taxon>
        <taxon>Vertebrata</taxon>
        <taxon>Euteleostomi</taxon>
        <taxon>Mammalia</taxon>
        <taxon>Eutheria</taxon>
        <taxon>Euarchontoglires</taxon>
        <taxon>Glires</taxon>
        <taxon>Rodentia</taxon>
        <taxon>Hystricomorpha</taxon>
        <taxon>Bathyergidae</taxon>
        <taxon>Fukomys</taxon>
    </lineage>
</organism>
<evidence type="ECO:0000256" key="9">
    <source>
        <dbReference type="ARBA" id="ARBA00022705"/>
    </source>
</evidence>
<dbReference type="PRINTS" id="PR01661">
    <property type="entry name" value="MCMPROTEIN5"/>
</dbReference>
<protein>
    <recommendedName>
        <fullName evidence="25">DNA replication licensing factor MCM5</fullName>
        <ecNumber evidence="5">3.6.4.12</ecNumber>
    </recommendedName>
    <alternativeName>
        <fullName evidence="27">CDC46 homolog</fullName>
    </alternativeName>
    <alternativeName>
        <fullName evidence="26">DNA replication licensing factor mcm5</fullName>
    </alternativeName>
    <alternativeName>
        <fullName evidence="28">P1-CDC46</fullName>
    </alternativeName>
</protein>
<dbReference type="Gene3D" id="2.40.50.140">
    <property type="entry name" value="Nucleic acid-binding proteins"/>
    <property type="match status" value="1"/>
</dbReference>
<evidence type="ECO:0000256" key="15">
    <source>
        <dbReference type="ARBA" id="ARBA00023134"/>
    </source>
</evidence>
<evidence type="ECO:0000256" key="14">
    <source>
        <dbReference type="ARBA" id="ARBA00023125"/>
    </source>
</evidence>
<dbReference type="GO" id="GO:0000727">
    <property type="term" value="P:double-strand break repair via break-induced replication"/>
    <property type="evidence" value="ECO:0007669"/>
    <property type="project" value="TreeGrafter"/>
</dbReference>
<dbReference type="Proteomes" id="UP000028990">
    <property type="component" value="Unassembled WGS sequence"/>
</dbReference>
<dbReference type="Gene3D" id="2.20.28.10">
    <property type="match status" value="1"/>
</dbReference>
<dbReference type="PROSITE" id="PS51420">
    <property type="entry name" value="RHO"/>
    <property type="match status" value="1"/>
</dbReference>
<evidence type="ECO:0000256" key="6">
    <source>
        <dbReference type="ARBA" id="ARBA00022454"/>
    </source>
</evidence>
<dbReference type="InterPro" id="IPR018525">
    <property type="entry name" value="MCM_CS"/>
</dbReference>
<dbReference type="GO" id="GO:0003697">
    <property type="term" value="F:single-stranded DNA binding"/>
    <property type="evidence" value="ECO:0007669"/>
    <property type="project" value="TreeGrafter"/>
</dbReference>
<dbReference type="PROSITE" id="PS00847">
    <property type="entry name" value="MCM_1"/>
    <property type="match status" value="1"/>
</dbReference>
<evidence type="ECO:0000256" key="18">
    <source>
        <dbReference type="ARBA" id="ARBA00023288"/>
    </source>
</evidence>
<name>A0A091CL01_FUKDA</name>
<dbReference type="GO" id="GO:0043138">
    <property type="term" value="F:3'-5' DNA helicase activity"/>
    <property type="evidence" value="ECO:0007669"/>
    <property type="project" value="TreeGrafter"/>
</dbReference>
<keyword evidence="6" id="KW-0158">Chromosome</keyword>
<dbReference type="GO" id="GO:0017116">
    <property type="term" value="F:single-stranded DNA helicase activity"/>
    <property type="evidence" value="ECO:0007669"/>
    <property type="project" value="TreeGrafter"/>
</dbReference>
<keyword evidence="19" id="KW-0636">Prenylation</keyword>
<evidence type="ECO:0000256" key="4">
    <source>
        <dbReference type="ARBA" id="ARBA00008010"/>
    </source>
</evidence>
<dbReference type="SUPFAM" id="SSF52540">
    <property type="entry name" value="P-loop containing nucleoside triphosphate hydrolases"/>
    <property type="match status" value="2"/>
</dbReference>
<dbReference type="InterPro" id="IPR031327">
    <property type="entry name" value="MCM"/>
</dbReference>
<dbReference type="PANTHER" id="PTHR11630:SF42">
    <property type="entry name" value="DNA REPLICATION LICENSING FACTOR MCM5"/>
    <property type="match status" value="1"/>
</dbReference>
<dbReference type="GO" id="GO:0016887">
    <property type="term" value="F:ATP hydrolysis activity"/>
    <property type="evidence" value="ECO:0007669"/>
    <property type="project" value="RHEA"/>
</dbReference>